<dbReference type="GO" id="GO:0015074">
    <property type="term" value="P:DNA integration"/>
    <property type="evidence" value="ECO:0007669"/>
    <property type="project" value="InterPro"/>
</dbReference>
<dbReference type="Pfam" id="PF13683">
    <property type="entry name" value="rve_3"/>
    <property type="match status" value="1"/>
</dbReference>
<dbReference type="AlphaFoldDB" id="A0A7G5H1B8"/>
<protein>
    <submittedName>
        <fullName evidence="2">Transposase</fullName>
    </submittedName>
</protein>
<keyword evidence="3" id="KW-1185">Reference proteome</keyword>
<evidence type="ECO:0000259" key="1">
    <source>
        <dbReference type="Pfam" id="PF13683"/>
    </source>
</evidence>
<reference evidence="2 3" key="1">
    <citation type="submission" date="2020-07" db="EMBL/GenBank/DDBJ databases">
        <title>Spirosoma foliorum sp. nov., isolated from the leaves on the Nejang mountain Korea, Republic of.</title>
        <authorList>
            <person name="Ho H."/>
            <person name="Lee Y.-J."/>
            <person name="Nurcahyanto D.-A."/>
            <person name="Kim S.-G."/>
        </authorList>
    </citation>
    <scope>NUCLEOTIDE SEQUENCE [LARGE SCALE GENOMIC DNA]</scope>
    <source>
        <strain evidence="2 3">PL0136</strain>
    </source>
</reference>
<organism evidence="2 3">
    <name type="scientific">Spirosoma foliorum</name>
    <dbReference type="NCBI Taxonomy" id="2710596"/>
    <lineage>
        <taxon>Bacteria</taxon>
        <taxon>Pseudomonadati</taxon>
        <taxon>Bacteroidota</taxon>
        <taxon>Cytophagia</taxon>
        <taxon>Cytophagales</taxon>
        <taxon>Cytophagaceae</taxon>
        <taxon>Spirosoma</taxon>
    </lineage>
</organism>
<name>A0A7G5H1B8_9BACT</name>
<sequence length="64" mass="7715">MSASMRGRPCGTFRREVLNDYVFTCIRQVRCVVNEWLVKYNTERPYRPYQAMKFMTPVEYRQAA</sequence>
<feature type="domain" description="Integrase catalytic" evidence="1">
    <location>
        <begin position="10"/>
        <end position="46"/>
    </location>
</feature>
<dbReference type="Proteomes" id="UP000515369">
    <property type="component" value="Chromosome"/>
</dbReference>
<evidence type="ECO:0000313" key="2">
    <source>
        <dbReference type="EMBL" id="QMW04910.1"/>
    </source>
</evidence>
<accession>A0A7G5H1B8</accession>
<evidence type="ECO:0000313" key="3">
    <source>
        <dbReference type="Proteomes" id="UP000515369"/>
    </source>
</evidence>
<dbReference type="EMBL" id="CP059732">
    <property type="protein sequence ID" value="QMW04910.1"/>
    <property type="molecule type" value="Genomic_DNA"/>
</dbReference>
<dbReference type="InterPro" id="IPR001584">
    <property type="entry name" value="Integrase_cat-core"/>
</dbReference>
<dbReference type="KEGG" id="sfol:H3H32_08415"/>
<gene>
    <name evidence="2" type="ORF">H3H32_08415</name>
</gene>
<proteinExistence type="predicted"/>